<evidence type="ECO:0000313" key="2">
    <source>
        <dbReference type="Proteomes" id="UP000740605"/>
    </source>
</evidence>
<organism evidence="1 2">
    <name type="scientific">Microbacterium flavum</name>
    <dbReference type="NCBI Taxonomy" id="415216"/>
    <lineage>
        <taxon>Bacteria</taxon>
        <taxon>Bacillati</taxon>
        <taxon>Actinomycetota</taxon>
        <taxon>Actinomycetes</taxon>
        <taxon>Micrococcales</taxon>
        <taxon>Microbacteriaceae</taxon>
        <taxon>Microbacterium</taxon>
    </lineage>
</organism>
<protein>
    <submittedName>
        <fullName evidence="1">Uncharacterized protein</fullName>
    </submittedName>
</protein>
<sequence>MGEFYGFDQWLIPGPAGPGTPSTKLLVATVGWTATALVARRFRVYVPNKAASASMYADLIGDAWALLVHDVHEWCRNRWHYLVPESDAERSILRGMRGDALDFQNHFLRIYRNDALDELASGDPGRQRLAAERLEQITYPGDPEVERALRAFSSASTAADPLD</sequence>
<dbReference type="RefSeq" id="WP_215487273.1">
    <property type="nucleotide sequence ID" value="NZ_BAAAPJ010000002.1"/>
</dbReference>
<dbReference type="Proteomes" id="UP000740605">
    <property type="component" value="Unassembled WGS sequence"/>
</dbReference>
<accession>A0ABS5XV52</accession>
<evidence type="ECO:0000313" key="1">
    <source>
        <dbReference type="EMBL" id="MBT8798039.1"/>
    </source>
</evidence>
<reference evidence="1 2" key="1">
    <citation type="submission" date="2021-03" db="EMBL/GenBank/DDBJ databases">
        <title>Microbacterium pauli sp. nov., isolated from microfiltered milk.</title>
        <authorList>
            <person name="Bellassi P."/>
            <person name="Fontana A."/>
            <person name="Callegari M.L."/>
            <person name="Lorenzo M."/>
            <person name="Cappa F."/>
        </authorList>
    </citation>
    <scope>NUCLEOTIDE SEQUENCE [LARGE SCALE GENOMIC DNA]</scope>
    <source>
        <strain evidence="1 2">DSM 18909</strain>
    </source>
</reference>
<name>A0ABS5XV52_9MICO</name>
<keyword evidence="2" id="KW-1185">Reference proteome</keyword>
<comment type="caution">
    <text evidence="1">The sequence shown here is derived from an EMBL/GenBank/DDBJ whole genome shotgun (WGS) entry which is preliminary data.</text>
</comment>
<dbReference type="EMBL" id="JAFLHG010000006">
    <property type="protein sequence ID" value="MBT8798039.1"/>
    <property type="molecule type" value="Genomic_DNA"/>
</dbReference>
<gene>
    <name evidence="1" type="ORF">J0P97_08140</name>
</gene>
<proteinExistence type="predicted"/>